<name>A0A3P8DJW0_9TREM</name>
<proteinExistence type="predicted"/>
<evidence type="ECO:0000313" key="2">
    <source>
        <dbReference type="Proteomes" id="UP000269396"/>
    </source>
</evidence>
<gene>
    <name evidence="1" type="ORF">SMTD_LOCUS3543</name>
</gene>
<evidence type="ECO:0000313" key="1">
    <source>
        <dbReference type="EMBL" id="VDO96512.1"/>
    </source>
</evidence>
<dbReference type="AlphaFoldDB" id="A0A3P8DJW0"/>
<accession>A0A3P8DJW0</accession>
<organism evidence="1 2">
    <name type="scientific">Schistosoma mattheei</name>
    <dbReference type="NCBI Taxonomy" id="31246"/>
    <lineage>
        <taxon>Eukaryota</taxon>
        <taxon>Metazoa</taxon>
        <taxon>Spiralia</taxon>
        <taxon>Lophotrochozoa</taxon>
        <taxon>Platyhelminthes</taxon>
        <taxon>Trematoda</taxon>
        <taxon>Digenea</taxon>
        <taxon>Strigeidida</taxon>
        <taxon>Schistosomatoidea</taxon>
        <taxon>Schistosomatidae</taxon>
        <taxon>Schistosoma</taxon>
    </lineage>
</organism>
<reference evidence="1 2" key="1">
    <citation type="submission" date="2018-11" db="EMBL/GenBank/DDBJ databases">
        <authorList>
            <consortium name="Pathogen Informatics"/>
        </authorList>
    </citation>
    <scope>NUCLEOTIDE SEQUENCE [LARGE SCALE GENOMIC DNA]</scope>
    <source>
        <strain>Denwood</strain>
        <strain evidence="2">Zambia</strain>
    </source>
</reference>
<protein>
    <submittedName>
        <fullName evidence="1">Uncharacterized protein</fullName>
    </submittedName>
</protein>
<keyword evidence="2" id="KW-1185">Reference proteome</keyword>
<sequence>MIELNYIRIVIAISDADVKARIGKARTEYLQLKNISNSKQLSVNQHQSQNSQYKCQDSSTVWGGNLDNYESHHSEETDENNLYHKRKDLIHELKLNVKTLMEYASVCRSIPEDSTHVISFCGKFVMSFN</sequence>
<dbReference type="Proteomes" id="UP000269396">
    <property type="component" value="Unassembled WGS sequence"/>
</dbReference>
<dbReference type="EMBL" id="UZAL01006657">
    <property type="protein sequence ID" value="VDO96512.1"/>
    <property type="molecule type" value="Genomic_DNA"/>
</dbReference>